<dbReference type="Gene3D" id="1.20.120.330">
    <property type="entry name" value="Nucleotidyltransferases domain 2"/>
    <property type="match status" value="1"/>
</dbReference>
<dbReference type="InterPro" id="IPR010235">
    <property type="entry name" value="HepT"/>
</dbReference>
<sequence>MEEFLENRGNTDIYGSRDATKQAFQLGLIESREVWMEMIKSRNITR</sequence>
<organism evidence="1 2">
    <name type="scientific">Heliorestis convoluta</name>
    <dbReference type="NCBI Taxonomy" id="356322"/>
    <lineage>
        <taxon>Bacteria</taxon>
        <taxon>Bacillati</taxon>
        <taxon>Bacillota</taxon>
        <taxon>Clostridia</taxon>
        <taxon>Eubacteriales</taxon>
        <taxon>Heliobacteriaceae</taxon>
        <taxon>Heliorestis</taxon>
    </lineage>
</organism>
<dbReference type="GO" id="GO:0016779">
    <property type="term" value="F:nucleotidyltransferase activity"/>
    <property type="evidence" value="ECO:0007669"/>
    <property type="project" value="UniProtKB-KW"/>
</dbReference>
<reference evidence="2" key="1">
    <citation type="submission" date="2019-11" db="EMBL/GenBank/DDBJ databases">
        <title>Genome sequence of Heliorestis convoluta strain HH, an alkaliphilic and minimalistic phototrophic bacterium from a soda lake in Egypt.</title>
        <authorList>
            <person name="Dewey E.D."/>
            <person name="Stokes L.M."/>
            <person name="Burchell B.M."/>
            <person name="Shaffer K.N."/>
            <person name="Huntington A.M."/>
            <person name="Baker J.M."/>
            <person name="Nadendla S."/>
            <person name="Giglio M.G."/>
            <person name="Touchman J.W."/>
            <person name="Blankenship R.E."/>
            <person name="Madigan M.T."/>
            <person name="Sattley W.M."/>
        </authorList>
    </citation>
    <scope>NUCLEOTIDE SEQUENCE [LARGE SCALE GENOMIC DNA]</scope>
    <source>
        <strain evidence="2">HH</strain>
    </source>
</reference>
<dbReference type="RefSeq" id="WP_207707857.1">
    <property type="nucleotide sequence ID" value="NZ_CP045875.1"/>
</dbReference>
<dbReference type="EC" id="2.7.7.-" evidence="1"/>
<protein>
    <submittedName>
        <fullName evidence="1">Nucleotidyltransferase</fullName>
        <ecNumber evidence="1">2.7.7.-</ecNumber>
    </submittedName>
</protein>
<dbReference type="AlphaFoldDB" id="A0A5Q2N3A5"/>
<dbReference type="KEGG" id="hcv:FTV88_2251"/>
<gene>
    <name evidence="1" type="ORF">FTV88_2251</name>
</gene>
<dbReference type="Pfam" id="PF08780">
    <property type="entry name" value="NTase_sub_bind"/>
    <property type="match status" value="1"/>
</dbReference>
<keyword evidence="1" id="KW-0548">Nucleotidyltransferase</keyword>
<proteinExistence type="predicted"/>
<dbReference type="EMBL" id="CP045875">
    <property type="protein sequence ID" value="QGG48349.1"/>
    <property type="molecule type" value="Genomic_DNA"/>
</dbReference>
<accession>A0A5Q2N3A5</accession>
<keyword evidence="1" id="KW-0808">Transferase</keyword>
<keyword evidence="2" id="KW-1185">Reference proteome</keyword>
<dbReference type="SUPFAM" id="SSF81593">
    <property type="entry name" value="Nucleotidyltransferase substrate binding subunit/domain"/>
    <property type="match status" value="1"/>
</dbReference>
<name>A0A5Q2N3A5_9FIRM</name>
<evidence type="ECO:0000313" key="2">
    <source>
        <dbReference type="Proteomes" id="UP000366051"/>
    </source>
</evidence>
<dbReference type="Proteomes" id="UP000366051">
    <property type="component" value="Chromosome"/>
</dbReference>
<evidence type="ECO:0000313" key="1">
    <source>
        <dbReference type="EMBL" id="QGG48349.1"/>
    </source>
</evidence>